<dbReference type="OrthoDB" id="9798629at2"/>
<evidence type="ECO:0000256" key="10">
    <source>
        <dbReference type="ARBA" id="ARBA00022989"/>
    </source>
</evidence>
<keyword evidence="5 12" id="KW-0813">Transport</keyword>
<dbReference type="Pfam" id="PF02472">
    <property type="entry name" value="ExbD"/>
    <property type="match status" value="1"/>
</dbReference>
<proteinExistence type="inferred from homology"/>
<gene>
    <name evidence="14" type="ORF">SAMN04488068_0444</name>
</gene>
<keyword evidence="8 12" id="KW-0812">Transmembrane</keyword>
<dbReference type="PANTHER" id="PTHR30558:SF12">
    <property type="entry name" value="BIOPOLYMER TRANSPORT PROTEIN EXBD"/>
    <property type="match status" value="1"/>
</dbReference>
<sequence length="139" mass="15117">MAFGSFGHKPNSTPMTEINMVPLIDVMLVLLVIFIITAPLLTNSVKINLPQASSAPTQTEPRKIDFAINDQGQIFWDGEPVTMDQATARLVEAGQQTPTPELHVRADRDTRYQVLAEVMAAASRAGVSKLGFVSEPVAR</sequence>
<dbReference type="Proteomes" id="UP000199758">
    <property type="component" value="Unassembled WGS sequence"/>
</dbReference>
<comment type="function">
    <text evidence="1">Involved in the TonB-dependent energy-dependent transport of various receptor-bound substrates.</text>
</comment>
<dbReference type="PANTHER" id="PTHR30558">
    <property type="entry name" value="EXBD MEMBRANE COMPONENT OF PMF-DRIVEN MACROMOLECULE IMPORT SYSTEM"/>
    <property type="match status" value="1"/>
</dbReference>
<evidence type="ECO:0000256" key="13">
    <source>
        <dbReference type="SAM" id="Phobius"/>
    </source>
</evidence>
<dbReference type="AlphaFoldDB" id="A0A1M5KAF8"/>
<accession>A0A1M5KAF8</accession>
<comment type="subunit">
    <text evidence="4">The accessory proteins ExbB and ExbD seem to form a complex with TonB.</text>
</comment>
<evidence type="ECO:0000313" key="14">
    <source>
        <dbReference type="EMBL" id="SHG49681.1"/>
    </source>
</evidence>
<evidence type="ECO:0000256" key="6">
    <source>
        <dbReference type="ARBA" id="ARBA00022475"/>
    </source>
</evidence>
<evidence type="ECO:0000256" key="7">
    <source>
        <dbReference type="ARBA" id="ARBA00022519"/>
    </source>
</evidence>
<evidence type="ECO:0000256" key="12">
    <source>
        <dbReference type="RuleBase" id="RU003879"/>
    </source>
</evidence>
<protein>
    <submittedName>
        <fullName evidence="14">Outer membrane transport energization protein ExbD (TC 2.C.1.1.1)</fullName>
    </submittedName>
</protein>
<keyword evidence="7" id="KW-0997">Cell inner membrane</keyword>
<reference evidence="14 15" key="1">
    <citation type="submission" date="2016-11" db="EMBL/GenBank/DDBJ databases">
        <authorList>
            <person name="Jaros S."/>
            <person name="Januszkiewicz K."/>
            <person name="Wedrychowicz H."/>
        </authorList>
    </citation>
    <scope>NUCLEOTIDE SEQUENCE [LARGE SCALE GENOMIC DNA]</scope>
    <source>
        <strain evidence="14 15">CGMCC 1.7049</strain>
    </source>
</reference>
<feature type="transmembrane region" description="Helical" evidence="13">
    <location>
        <begin position="20"/>
        <end position="41"/>
    </location>
</feature>
<keyword evidence="6" id="KW-1003">Cell membrane</keyword>
<name>A0A1M5KAF8_9GAMM</name>
<dbReference type="GO" id="GO:0015031">
    <property type="term" value="P:protein transport"/>
    <property type="evidence" value="ECO:0007669"/>
    <property type="project" value="UniProtKB-KW"/>
</dbReference>
<comment type="similarity">
    <text evidence="3 12">Belongs to the ExbD/TolR family.</text>
</comment>
<keyword evidence="10 13" id="KW-1133">Transmembrane helix</keyword>
<keyword evidence="11 13" id="KW-0472">Membrane</keyword>
<comment type="subcellular location">
    <subcellularLocation>
        <location evidence="2">Cell inner membrane</location>
        <topology evidence="2">Single-pass type II membrane protein</topology>
    </subcellularLocation>
    <subcellularLocation>
        <location evidence="12">Cell membrane</location>
        <topology evidence="12">Single-pass type II membrane protein</topology>
    </subcellularLocation>
</comment>
<dbReference type="GO" id="GO:0005886">
    <property type="term" value="C:plasma membrane"/>
    <property type="evidence" value="ECO:0007669"/>
    <property type="project" value="UniProtKB-SubCell"/>
</dbReference>
<evidence type="ECO:0000256" key="11">
    <source>
        <dbReference type="ARBA" id="ARBA00023136"/>
    </source>
</evidence>
<evidence type="ECO:0000256" key="9">
    <source>
        <dbReference type="ARBA" id="ARBA00022927"/>
    </source>
</evidence>
<keyword evidence="9 12" id="KW-0653">Protein transport</keyword>
<dbReference type="Gene3D" id="3.30.420.270">
    <property type="match status" value="1"/>
</dbReference>
<dbReference type="EMBL" id="FQWZ01000001">
    <property type="protein sequence ID" value="SHG49681.1"/>
    <property type="molecule type" value="Genomic_DNA"/>
</dbReference>
<evidence type="ECO:0000256" key="1">
    <source>
        <dbReference type="ARBA" id="ARBA00003540"/>
    </source>
</evidence>
<evidence type="ECO:0000256" key="8">
    <source>
        <dbReference type="ARBA" id="ARBA00022692"/>
    </source>
</evidence>
<organism evidence="14 15">
    <name type="scientific">Hydrocarboniphaga daqingensis</name>
    <dbReference type="NCBI Taxonomy" id="490188"/>
    <lineage>
        <taxon>Bacteria</taxon>
        <taxon>Pseudomonadati</taxon>
        <taxon>Pseudomonadota</taxon>
        <taxon>Gammaproteobacteria</taxon>
        <taxon>Nevskiales</taxon>
        <taxon>Nevskiaceae</taxon>
        <taxon>Hydrocarboniphaga</taxon>
    </lineage>
</organism>
<evidence type="ECO:0000256" key="2">
    <source>
        <dbReference type="ARBA" id="ARBA00004249"/>
    </source>
</evidence>
<dbReference type="RefSeq" id="WP_072893310.1">
    <property type="nucleotide sequence ID" value="NZ_FQWZ01000001.1"/>
</dbReference>
<keyword evidence="15" id="KW-1185">Reference proteome</keyword>
<evidence type="ECO:0000256" key="5">
    <source>
        <dbReference type="ARBA" id="ARBA00022448"/>
    </source>
</evidence>
<evidence type="ECO:0000313" key="15">
    <source>
        <dbReference type="Proteomes" id="UP000199758"/>
    </source>
</evidence>
<dbReference type="InterPro" id="IPR003400">
    <property type="entry name" value="ExbD"/>
</dbReference>
<evidence type="ECO:0000256" key="3">
    <source>
        <dbReference type="ARBA" id="ARBA00005811"/>
    </source>
</evidence>
<dbReference type="STRING" id="490188.SAMN04488068_0444"/>
<dbReference type="GO" id="GO:0022857">
    <property type="term" value="F:transmembrane transporter activity"/>
    <property type="evidence" value="ECO:0007669"/>
    <property type="project" value="InterPro"/>
</dbReference>
<evidence type="ECO:0000256" key="4">
    <source>
        <dbReference type="ARBA" id="ARBA00011471"/>
    </source>
</evidence>